<keyword evidence="5" id="KW-0597">Phosphoprotein</keyword>
<keyword evidence="17" id="KW-0325">Glycoprotein</keyword>
<sequence length="268" mass="30088">MDFAGNEFKALIFEYMPNGSLEGWLHPRAQECHQTRKLNLTQRLNIALDVASALCYLHHNIAVPATHCDLKPSNVLLDNDMTAHVGDFGLARFLCTSGSTISKYSTSFVGIKGTIGYVAPEYAMGSQISTQGDVYSYGILLLEMLTGRKPTNNIFKDGLNLHKFVNMAFPERVMEIVDPRILQDESEEVDGNIRNDNFNGMQLRRCITSLIRIGLLCSKESPNERPRMQDVTIKIRAVKEMLSVVEITEEGTNLAEPMEVHHTWVINV</sequence>
<comment type="catalytic activity">
    <reaction evidence="18">
        <text>L-threonyl-[protein] + ATP = O-phospho-L-threonyl-[protein] + ADP + H(+)</text>
        <dbReference type="Rhea" id="RHEA:46608"/>
        <dbReference type="Rhea" id="RHEA-COMP:11060"/>
        <dbReference type="Rhea" id="RHEA-COMP:11605"/>
        <dbReference type="ChEBI" id="CHEBI:15378"/>
        <dbReference type="ChEBI" id="CHEBI:30013"/>
        <dbReference type="ChEBI" id="CHEBI:30616"/>
        <dbReference type="ChEBI" id="CHEBI:61977"/>
        <dbReference type="ChEBI" id="CHEBI:456216"/>
        <dbReference type="EC" id="2.7.11.1"/>
    </reaction>
</comment>
<dbReference type="AlphaFoldDB" id="A0A6J0PML0"/>
<dbReference type="FunFam" id="1.10.510.10:FF:000358">
    <property type="entry name" value="Putative leucine-rich repeat receptor-like serine/threonine-protein kinase"/>
    <property type="match status" value="1"/>
</dbReference>
<evidence type="ECO:0000256" key="15">
    <source>
        <dbReference type="ARBA" id="ARBA00023136"/>
    </source>
</evidence>
<dbReference type="InParanoid" id="A0A6J0PML0"/>
<evidence type="ECO:0000259" key="20">
    <source>
        <dbReference type="PROSITE" id="PS50011"/>
    </source>
</evidence>
<keyword evidence="4" id="KW-0723">Serine/threonine-protein kinase</keyword>
<keyword evidence="6" id="KW-0433">Leucine-rich repeat</keyword>
<evidence type="ECO:0000256" key="2">
    <source>
        <dbReference type="ARBA" id="ARBA00012513"/>
    </source>
</evidence>
<reference evidence="22" key="1">
    <citation type="submission" date="2025-08" db="UniProtKB">
        <authorList>
            <consortium name="RefSeq"/>
        </authorList>
    </citation>
    <scope>IDENTIFICATION</scope>
</reference>
<evidence type="ECO:0000256" key="16">
    <source>
        <dbReference type="ARBA" id="ARBA00023170"/>
    </source>
</evidence>
<dbReference type="OrthoDB" id="676979at2759"/>
<keyword evidence="8" id="KW-0812">Transmembrane</keyword>
<dbReference type="InterPro" id="IPR011009">
    <property type="entry name" value="Kinase-like_dom_sf"/>
</dbReference>
<protein>
    <recommendedName>
        <fullName evidence="2">non-specific serine/threonine protein kinase</fullName>
        <ecNumber evidence="2">2.7.11.1</ecNumber>
    </recommendedName>
</protein>
<comment type="catalytic activity">
    <reaction evidence="19">
        <text>L-seryl-[protein] + ATP = O-phospho-L-seryl-[protein] + ADP + H(+)</text>
        <dbReference type="Rhea" id="RHEA:17989"/>
        <dbReference type="Rhea" id="RHEA-COMP:9863"/>
        <dbReference type="Rhea" id="RHEA-COMP:11604"/>
        <dbReference type="ChEBI" id="CHEBI:15378"/>
        <dbReference type="ChEBI" id="CHEBI:29999"/>
        <dbReference type="ChEBI" id="CHEBI:30616"/>
        <dbReference type="ChEBI" id="CHEBI:83421"/>
        <dbReference type="ChEBI" id="CHEBI:456216"/>
        <dbReference type="EC" id="2.7.11.1"/>
    </reaction>
</comment>
<dbReference type="RefSeq" id="XP_019708318.1">
    <property type="nucleotide sequence ID" value="XM_019852759.2"/>
</dbReference>
<dbReference type="Proteomes" id="UP000504607">
    <property type="component" value="Chromosome 9"/>
</dbReference>
<evidence type="ECO:0000256" key="14">
    <source>
        <dbReference type="ARBA" id="ARBA00022989"/>
    </source>
</evidence>
<dbReference type="Gene3D" id="1.10.510.10">
    <property type="entry name" value="Transferase(Phosphotransferase) domain 1"/>
    <property type="match status" value="1"/>
</dbReference>
<evidence type="ECO:0000256" key="4">
    <source>
        <dbReference type="ARBA" id="ARBA00022527"/>
    </source>
</evidence>
<evidence type="ECO:0000256" key="17">
    <source>
        <dbReference type="ARBA" id="ARBA00023180"/>
    </source>
</evidence>
<dbReference type="SMART" id="SM00220">
    <property type="entry name" value="S_TKc"/>
    <property type="match status" value="1"/>
</dbReference>
<gene>
    <name evidence="22" type="primary">LOC105051620</name>
</gene>
<evidence type="ECO:0000256" key="12">
    <source>
        <dbReference type="ARBA" id="ARBA00022777"/>
    </source>
</evidence>
<keyword evidence="10" id="KW-0677">Repeat</keyword>
<evidence type="ECO:0000256" key="10">
    <source>
        <dbReference type="ARBA" id="ARBA00022737"/>
    </source>
</evidence>
<dbReference type="InterPro" id="IPR051564">
    <property type="entry name" value="LRR_receptor-like_kinase"/>
</dbReference>
<name>A0A6J0PML0_ELAGV</name>
<evidence type="ECO:0000256" key="11">
    <source>
        <dbReference type="ARBA" id="ARBA00022741"/>
    </source>
</evidence>
<dbReference type="KEGG" id="egu:105051620"/>
<keyword evidence="11" id="KW-0547">Nucleotide-binding</keyword>
<evidence type="ECO:0000256" key="5">
    <source>
        <dbReference type="ARBA" id="ARBA00022553"/>
    </source>
</evidence>
<accession>A0A6J0PML0</accession>
<dbReference type="PANTHER" id="PTHR48055">
    <property type="entry name" value="LEUCINE-RICH REPEAT RECEPTOR PROTEIN KINASE EMS1"/>
    <property type="match status" value="1"/>
</dbReference>
<evidence type="ECO:0000256" key="3">
    <source>
        <dbReference type="ARBA" id="ARBA00022475"/>
    </source>
</evidence>
<evidence type="ECO:0000256" key="1">
    <source>
        <dbReference type="ARBA" id="ARBA00004162"/>
    </source>
</evidence>
<evidence type="ECO:0000256" key="8">
    <source>
        <dbReference type="ARBA" id="ARBA00022692"/>
    </source>
</evidence>
<evidence type="ECO:0000256" key="7">
    <source>
        <dbReference type="ARBA" id="ARBA00022679"/>
    </source>
</evidence>
<dbReference type="GO" id="GO:0004674">
    <property type="term" value="F:protein serine/threonine kinase activity"/>
    <property type="evidence" value="ECO:0007669"/>
    <property type="project" value="UniProtKB-KW"/>
</dbReference>
<keyword evidence="13" id="KW-0067">ATP-binding</keyword>
<evidence type="ECO:0000256" key="6">
    <source>
        <dbReference type="ARBA" id="ARBA00022614"/>
    </source>
</evidence>
<evidence type="ECO:0000256" key="13">
    <source>
        <dbReference type="ARBA" id="ARBA00022840"/>
    </source>
</evidence>
<dbReference type="SUPFAM" id="SSF56112">
    <property type="entry name" value="Protein kinase-like (PK-like)"/>
    <property type="match status" value="1"/>
</dbReference>
<evidence type="ECO:0000313" key="22">
    <source>
        <dbReference type="RefSeq" id="XP_019708318.1"/>
    </source>
</evidence>
<keyword evidence="14" id="KW-1133">Transmembrane helix</keyword>
<dbReference type="InterPro" id="IPR001245">
    <property type="entry name" value="Ser-Thr/Tyr_kinase_cat_dom"/>
</dbReference>
<dbReference type="Pfam" id="PF07714">
    <property type="entry name" value="PK_Tyr_Ser-Thr"/>
    <property type="match status" value="1"/>
</dbReference>
<keyword evidence="12" id="KW-0418">Kinase</keyword>
<dbReference type="PROSITE" id="PS50011">
    <property type="entry name" value="PROTEIN_KINASE_DOM"/>
    <property type="match status" value="1"/>
</dbReference>
<evidence type="ECO:0000256" key="18">
    <source>
        <dbReference type="ARBA" id="ARBA00047899"/>
    </source>
</evidence>
<proteinExistence type="predicted"/>
<keyword evidence="3" id="KW-1003">Cell membrane</keyword>
<dbReference type="GO" id="GO:0005886">
    <property type="term" value="C:plasma membrane"/>
    <property type="evidence" value="ECO:0007669"/>
    <property type="project" value="UniProtKB-SubCell"/>
</dbReference>
<keyword evidence="21" id="KW-1185">Reference proteome</keyword>
<feature type="domain" description="Protein kinase" evidence="20">
    <location>
        <begin position="1"/>
        <end position="242"/>
    </location>
</feature>
<keyword evidence="9" id="KW-0732">Signal</keyword>
<dbReference type="GO" id="GO:0005524">
    <property type="term" value="F:ATP binding"/>
    <property type="evidence" value="ECO:0007669"/>
    <property type="project" value="UniProtKB-KW"/>
</dbReference>
<dbReference type="GeneID" id="105051620"/>
<evidence type="ECO:0000256" key="9">
    <source>
        <dbReference type="ARBA" id="ARBA00022729"/>
    </source>
</evidence>
<dbReference type="EC" id="2.7.11.1" evidence="2"/>
<comment type="subcellular location">
    <subcellularLocation>
        <location evidence="1">Cell membrane</location>
        <topology evidence="1">Single-pass membrane protein</topology>
    </subcellularLocation>
</comment>
<keyword evidence="7" id="KW-0808">Transferase</keyword>
<dbReference type="InterPro" id="IPR000719">
    <property type="entry name" value="Prot_kinase_dom"/>
</dbReference>
<keyword evidence="15" id="KW-0472">Membrane</keyword>
<dbReference type="PANTHER" id="PTHR48055:SF55">
    <property type="entry name" value="PROTEIN KINASE DOMAIN-CONTAINING PROTEIN"/>
    <property type="match status" value="1"/>
</dbReference>
<evidence type="ECO:0000313" key="21">
    <source>
        <dbReference type="Proteomes" id="UP000504607"/>
    </source>
</evidence>
<evidence type="ECO:0000256" key="19">
    <source>
        <dbReference type="ARBA" id="ARBA00048679"/>
    </source>
</evidence>
<keyword evidence="16" id="KW-0675">Receptor</keyword>
<organism evidence="21 22">
    <name type="scientific">Elaeis guineensis var. tenera</name>
    <name type="common">Oil palm</name>
    <dbReference type="NCBI Taxonomy" id="51953"/>
    <lineage>
        <taxon>Eukaryota</taxon>
        <taxon>Viridiplantae</taxon>
        <taxon>Streptophyta</taxon>
        <taxon>Embryophyta</taxon>
        <taxon>Tracheophyta</taxon>
        <taxon>Spermatophyta</taxon>
        <taxon>Magnoliopsida</taxon>
        <taxon>Liliopsida</taxon>
        <taxon>Arecaceae</taxon>
        <taxon>Arecoideae</taxon>
        <taxon>Cocoseae</taxon>
        <taxon>Elaeidinae</taxon>
        <taxon>Elaeis</taxon>
    </lineage>
</organism>